<evidence type="ECO:0000313" key="8">
    <source>
        <dbReference type="EMBL" id="KAG7387775.1"/>
    </source>
</evidence>
<keyword evidence="5" id="KW-0547">Nucleotide-binding</keyword>
<proteinExistence type="predicted"/>
<organism evidence="8 9">
    <name type="scientific">Phytophthora pseudosyringae</name>
    <dbReference type="NCBI Taxonomy" id="221518"/>
    <lineage>
        <taxon>Eukaryota</taxon>
        <taxon>Sar</taxon>
        <taxon>Stramenopiles</taxon>
        <taxon>Oomycota</taxon>
        <taxon>Peronosporomycetes</taxon>
        <taxon>Peronosporales</taxon>
        <taxon>Peronosporaceae</taxon>
        <taxon>Phytophthora</taxon>
    </lineage>
</organism>
<dbReference type="OrthoDB" id="507945at2759"/>
<evidence type="ECO:0000256" key="7">
    <source>
        <dbReference type="ARBA" id="ARBA00022842"/>
    </source>
</evidence>
<keyword evidence="3" id="KW-0819">tRNA processing</keyword>
<dbReference type="Proteomes" id="UP000694044">
    <property type="component" value="Unassembled WGS sequence"/>
</dbReference>
<evidence type="ECO:0008006" key="10">
    <source>
        <dbReference type="Google" id="ProtNLM"/>
    </source>
</evidence>
<dbReference type="EMBL" id="JAGDFM010000072">
    <property type="protein sequence ID" value="KAG7387775.1"/>
    <property type="molecule type" value="Genomic_DNA"/>
</dbReference>
<keyword evidence="7" id="KW-0460">Magnesium</keyword>
<evidence type="ECO:0000256" key="6">
    <source>
        <dbReference type="ARBA" id="ARBA00022840"/>
    </source>
</evidence>
<gene>
    <name evidence="8" type="ORF">PHYPSEUDO_013674</name>
</gene>
<keyword evidence="2" id="KW-0963">Cytoplasm</keyword>
<dbReference type="GO" id="GO:0005737">
    <property type="term" value="C:cytoplasm"/>
    <property type="evidence" value="ECO:0007669"/>
    <property type="project" value="UniProtKB-SubCell"/>
</dbReference>
<dbReference type="PANTHER" id="PTHR33540">
    <property type="entry name" value="TRNA THREONYLCARBAMOYLADENOSINE BIOSYNTHESIS PROTEIN TSAE"/>
    <property type="match status" value="1"/>
</dbReference>
<comment type="subcellular location">
    <subcellularLocation>
        <location evidence="1">Cytoplasm</location>
    </subcellularLocation>
</comment>
<evidence type="ECO:0000313" key="9">
    <source>
        <dbReference type="Proteomes" id="UP000694044"/>
    </source>
</evidence>
<evidence type="ECO:0000256" key="2">
    <source>
        <dbReference type="ARBA" id="ARBA00022490"/>
    </source>
</evidence>
<dbReference type="GO" id="GO:0005524">
    <property type="term" value="F:ATP binding"/>
    <property type="evidence" value="ECO:0007669"/>
    <property type="project" value="UniProtKB-KW"/>
</dbReference>
<dbReference type="GO" id="GO:0046872">
    <property type="term" value="F:metal ion binding"/>
    <property type="evidence" value="ECO:0007669"/>
    <property type="project" value="UniProtKB-KW"/>
</dbReference>
<dbReference type="AlphaFoldDB" id="A0A8T1W2Z9"/>
<comment type="caution">
    <text evidence="8">The sequence shown here is derived from an EMBL/GenBank/DDBJ whole genome shotgun (WGS) entry which is preliminary data.</text>
</comment>
<dbReference type="NCBIfam" id="TIGR00150">
    <property type="entry name" value="T6A_YjeE"/>
    <property type="match status" value="1"/>
</dbReference>
<name>A0A8T1W2Z9_9STRA</name>
<accession>A0A8T1W2Z9</accession>
<reference evidence="8" key="1">
    <citation type="submission" date="2021-02" db="EMBL/GenBank/DDBJ databases">
        <authorList>
            <person name="Palmer J.M."/>
        </authorList>
    </citation>
    <scope>NUCLEOTIDE SEQUENCE</scope>
    <source>
        <strain evidence="8">SCRP734</strain>
    </source>
</reference>
<protein>
    <recommendedName>
        <fullName evidence="10">YjeE family ATPase</fullName>
    </recommendedName>
</protein>
<evidence type="ECO:0000256" key="1">
    <source>
        <dbReference type="ARBA" id="ARBA00004496"/>
    </source>
</evidence>
<dbReference type="GO" id="GO:0002949">
    <property type="term" value="P:tRNA threonylcarbamoyladenosine modification"/>
    <property type="evidence" value="ECO:0007669"/>
    <property type="project" value="InterPro"/>
</dbReference>
<keyword evidence="9" id="KW-1185">Reference proteome</keyword>
<keyword evidence="6" id="KW-0067">ATP-binding</keyword>
<sequence>MMLRRSSELMRRRGCSRRCASVAASSGSVSESRARATDAWWSRVHTTKSQRDMEEFGEQLAQGRRAGDVLFLRGDLGCGKTCLARGFVRAHTGQPALAVASPTYLLVNTYDEAEKLPTVYHVDLYRLEAVTEQDAAALGLAEAFERGIALVEWPERFDEESVPPERLDVRISYDEEDPEIRHVELQPFGERWTKLFAADNRAEK</sequence>
<dbReference type="InterPro" id="IPR003442">
    <property type="entry name" value="T6A_TsaE"/>
</dbReference>
<dbReference type="Pfam" id="PF02367">
    <property type="entry name" value="TsaE"/>
    <property type="match status" value="1"/>
</dbReference>
<dbReference type="PANTHER" id="PTHR33540:SF2">
    <property type="entry name" value="TRNA THREONYLCARBAMOYLADENOSINE BIOSYNTHESIS PROTEIN TSAE"/>
    <property type="match status" value="1"/>
</dbReference>
<evidence type="ECO:0000256" key="4">
    <source>
        <dbReference type="ARBA" id="ARBA00022723"/>
    </source>
</evidence>
<keyword evidence="4" id="KW-0479">Metal-binding</keyword>
<evidence type="ECO:0000256" key="5">
    <source>
        <dbReference type="ARBA" id="ARBA00022741"/>
    </source>
</evidence>
<evidence type="ECO:0000256" key="3">
    <source>
        <dbReference type="ARBA" id="ARBA00022694"/>
    </source>
</evidence>